<dbReference type="OrthoDB" id="9813074at2"/>
<dbReference type="InterPro" id="IPR050925">
    <property type="entry name" value="Rhomboid_protease_S54"/>
</dbReference>
<feature type="transmembrane region" description="Helical" evidence="7">
    <location>
        <begin position="234"/>
        <end position="252"/>
    </location>
</feature>
<dbReference type="RefSeq" id="WP_072831318.1">
    <property type="nucleotide sequence ID" value="NZ_FQXP01000005.1"/>
</dbReference>
<evidence type="ECO:0000259" key="8">
    <source>
        <dbReference type="Pfam" id="PF01694"/>
    </source>
</evidence>
<evidence type="ECO:0000256" key="5">
    <source>
        <dbReference type="ARBA" id="ARBA00022989"/>
    </source>
</evidence>
<protein>
    <submittedName>
        <fullName evidence="9">Rhomboid protease GluP</fullName>
    </submittedName>
</protein>
<comment type="subcellular location">
    <subcellularLocation>
        <location evidence="1">Membrane</location>
        <topology evidence="1">Multi-pass membrane protein</topology>
    </subcellularLocation>
</comment>
<evidence type="ECO:0000313" key="10">
    <source>
        <dbReference type="Proteomes" id="UP000184526"/>
    </source>
</evidence>
<feature type="transmembrane region" description="Helical" evidence="7">
    <location>
        <begin position="147"/>
        <end position="166"/>
    </location>
</feature>
<feature type="transmembrane region" description="Helical" evidence="7">
    <location>
        <begin position="258"/>
        <end position="275"/>
    </location>
</feature>
<dbReference type="Gene3D" id="1.20.1540.10">
    <property type="entry name" value="Rhomboid-like"/>
    <property type="match status" value="1"/>
</dbReference>
<proteinExistence type="inferred from homology"/>
<feature type="transmembrane region" description="Helical" evidence="7">
    <location>
        <begin position="195"/>
        <end position="222"/>
    </location>
</feature>
<evidence type="ECO:0000313" key="9">
    <source>
        <dbReference type="EMBL" id="SHH79501.1"/>
    </source>
</evidence>
<dbReference type="GO" id="GO:0006508">
    <property type="term" value="P:proteolysis"/>
    <property type="evidence" value="ECO:0007669"/>
    <property type="project" value="UniProtKB-KW"/>
</dbReference>
<evidence type="ECO:0000256" key="1">
    <source>
        <dbReference type="ARBA" id="ARBA00004141"/>
    </source>
</evidence>
<comment type="similarity">
    <text evidence="2">Belongs to the peptidase S54 family.</text>
</comment>
<dbReference type="AlphaFoldDB" id="A0A1M5VWB6"/>
<dbReference type="InterPro" id="IPR035952">
    <property type="entry name" value="Rhomboid-like_sf"/>
</dbReference>
<dbReference type="PANTHER" id="PTHR43731:SF14">
    <property type="entry name" value="PRESENILIN-ASSOCIATED RHOMBOID-LIKE PROTEIN, MITOCHONDRIAL"/>
    <property type="match status" value="1"/>
</dbReference>
<dbReference type="EMBL" id="FQXP01000005">
    <property type="protein sequence ID" value="SHH79501.1"/>
    <property type="molecule type" value="Genomic_DNA"/>
</dbReference>
<evidence type="ECO:0000256" key="3">
    <source>
        <dbReference type="ARBA" id="ARBA00022692"/>
    </source>
</evidence>
<keyword evidence="4" id="KW-0378">Hydrolase</keyword>
<dbReference type="InterPro" id="IPR022764">
    <property type="entry name" value="Peptidase_S54_rhomboid_dom"/>
</dbReference>
<evidence type="ECO:0000256" key="6">
    <source>
        <dbReference type="ARBA" id="ARBA00023136"/>
    </source>
</evidence>
<evidence type="ECO:0000256" key="2">
    <source>
        <dbReference type="ARBA" id="ARBA00009045"/>
    </source>
</evidence>
<dbReference type="Pfam" id="PF01694">
    <property type="entry name" value="Rhomboid"/>
    <property type="match status" value="1"/>
</dbReference>
<sequence length="335" mass="37329">MKKKYADKFISTMINNFNYALIELEGAAEYKSSWAAKSEEDGQRFVIFLDESNLEFYRYYRNIVLGNTEGTVEINAVIFLNNKNKELISKKAYDLGITGVLVNEEEYNVNYLGNVPNYLSDSSARIARYLNKIKENEENRFDKVTKILILINILVYLVSTIVSVRLGGNIIEIDNMALFKLGANLNIKYMGIIDIYRFVTSMFLHGGLIHLIFNMYALYALGPLVAEVFGKKKYISIYFISGILASIVSSLFLRGIGIGASGAIFGLLGAILVYALKNKNRVGKEFIKNIVIVIGLNLVMGMSIANIDQMAHIGGLIGGAIVALVFSMNDKSKLL</sequence>
<gene>
    <name evidence="9" type="ORF">SAMN02745196_01402</name>
</gene>
<dbReference type="SUPFAM" id="SSF144091">
    <property type="entry name" value="Rhomboid-like"/>
    <property type="match status" value="1"/>
</dbReference>
<organism evidence="9 10">
    <name type="scientific">Clostridium collagenovorans DSM 3089</name>
    <dbReference type="NCBI Taxonomy" id="1121306"/>
    <lineage>
        <taxon>Bacteria</taxon>
        <taxon>Bacillati</taxon>
        <taxon>Bacillota</taxon>
        <taxon>Clostridia</taxon>
        <taxon>Eubacteriales</taxon>
        <taxon>Clostridiaceae</taxon>
        <taxon>Clostridium</taxon>
    </lineage>
</organism>
<evidence type="ECO:0000256" key="7">
    <source>
        <dbReference type="SAM" id="Phobius"/>
    </source>
</evidence>
<name>A0A1M5VWB6_9CLOT</name>
<feature type="transmembrane region" description="Helical" evidence="7">
    <location>
        <begin position="287"/>
        <end position="305"/>
    </location>
</feature>
<dbReference type="GO" id="GO:0004252">
    <property type="term" value="F:serine-type endopeptidase activity"/>
    <property type="evidence" value="ECO:0007669"/>
    <property type="project" value="InterPro"/>
</dbReference>
<feature type="domain" description="Peptidase S54 rhomboid" evidence="8">
    <location>
        <begin position="195"/>
        <end position="327"/>
    </location>
</feature>
<keyword evidence="6 7" id="KW-0472">Membrane</keyword>
<keyword evidence="10" id="KW-1185">Reference proteome</keyword>
<reference evidence="9 10" key="1">
    <citation type="submission" date="2016-11" db="EMBL/GenBank/DDBJ databases">
        <authorList>
            <person name="Jaros S."/>
            <person name="Januszkiewicz K."/>
            <person name="Wedrychowicz H."/>
        </authorList>
    </citation>
    <scope>NUCLEOTIDE SEQUENCE [LARGE SCALE GENOMIC DNA]</scope>
    <source>
        <strain evidence="9 10">DSM 3089</strain>
    </source>
</reference>
<keyword evidence="9" id="KW-0645">Protease</keyword>
<dbReference type="STRING" id="1121306.SAMN02745196_01402"/>
<dbReference type="GO" id="GO:0016020">
    <property type="term" value="C:membrane"/>
    <property type="evidence" value="ECO:0007669"/>
    <property type="project" value="UniProtKB-SubCell"/>
</dbReference>
<keyword evidence="5 7" id="KW-1133">Transmembrane helix</keyword>
<dbReference type="Proteomes" id="UP000184526">
    <property type="component" value="Unassembled WGS sequence"/>
</dbReference>
<accession>A0A1M5VWB6</accession>
<feature type="transmembrane region" description="Helical" evidence="7">
    <location>
        <begin position="311"/>
        <end position="329"/>
    </location>
</feature>
<keyword evidence="3 7" id="KW-0812">Transmembrane</keyword>
<dbReference type="PANTHER" id="PTHR43731">
    <property type="entry name" value="RHOMBOID PROTEASE"/>
    <property type="match status" value="1"/>
</dbReference>
<evidence type="ECO:0000256" key="4">
    <source>
        <dbReference type="ARBA" id="ARBA00022801"/>
    </source>
</evidence>